<comment type="caution">
    <text evidence="2">The sequence shown here is derived from an EMBL/GenBank/DDBJ whole genome shotgun (WGS) entry which is preliminary data.</text>
</comment>
<proteinExistence type="predicted"/>
<gene>
    <name evidence="2" type="ORF">HJC23_013362</name>
</gene>
<dbReference type="AntiFam" id="ANF00074">
    <property type="entry name" value="Shadow ORF (opposite alaS)"/>
</dbReference>
<keyword evidence="3" id="KW-1185">Reference proteome</keyword>
<feature type="region of interest" description="Disordered" evidence="1">
    <location>
        <begin position="160"/>
        <end position="192"/>
    </location>
</feature>
<reference evidence="2 3" key="1">
    <citation type="journal article" date="2020" name="G3 (Bethesda)">
        <title>Improved Reference Genome for Cyclotella cryptica CCMP332, a Model for Cell Wall Morphogenesis, Salinity Adaptation, and Lipid Production in Diatoms (Bacillariophyta).</title>
        <authorList>
            <person name="Roberts W.R."/>
            <person name="Downey K.M."/>
            <person name="Ruck E.C."/>
            <person name="Traller J.C."/>
            <person name="Alverson A.J."/>
        </authorList>
    </citation>
    <scope>NUCLEOTIDE SEQUENCE [LARGE SCALE GENOMIC DNA]</scope>
    <source>
        <strain evidence="2 3">CCMP332</strain>
    </source>
</reference>
<dbReference type="AlphaFoldDB" id="A0ABD3P896"/>
<dbReference type="Proteomes" id="UP001516023">
    <property type="component" value="Unassembled WGS sequence"/>
</dbReference>
<dbReference type="EMBL" id="JABMIG020000247">
    <property type="protein sequence ID" value="KAL3783982.1"/>
    <property type="molecule type" value="Genomic_DNA"/>
</dbReference>
<name>A0ABD3P896_9STRA</name>
<protein>
    <submittedName>
        <fullName evidence="2">Uncharacterized protein</fullName>
    </submittedName>
</protein>
<sequence>MTQTNTEAGSIASLQHSPGISLLKNPGSHFKICCPYLVALLRILLNTYPLPSLSGTAPSASAKVNVLAWSATALYAVSFSVVSFSPTSPSINMFRGKRVESTRFIPIELNKNEIPNFNDIGIVGIHKRRGIAVSYAVVMDFRAGATRSSVSHLHNSVARTSQKLSLAPQAKTRSSGKNLSQNSLASRSSSRPVHEDHVMISVVKHRRVDIERRLNIQPRLFDPVDVDQQFPSPPNGLLLEVVPEAPAAQHLKESVVSLPTSSKSLCLPPARMHFWLLAALVKEASSVPGGARPRKMGLNWFMPALAKSSVGSLRGTHGEEGTSECCSEAKCDRNVDRIFEVGQASAAGSDDDDESFVAASRLVGVSGPMGCTFTGWRMTEKARHVRPRPAKSEAAAQVAEIDGAKRIGDNLLAAW</sequence>
<accession>A0ABD3P896</accession>
<evidence type="ECO:0000313" key="3">
    <source>
        <dbReference type="Proteomes" id="UP001516023"/>
    </source>
</evidence>
<organism evidence="2 3">
    <name type="scientific">Cyclotella cryptica</name>
    <dbReference type="NCBI Taxonomy" id="29204"/>
    <lineage>
        <taxon>Eukaryota</taxon>
        <taxon>Sar</taxon>
        <taxon>Stramenopiles</taxon>
        <taxon>Ochrophyta</taxon>
        <taxon>Bacillariophyta</taxon>
        <taxon>Coscinodiscophyceae</taxon>
        <taxon>Thalassiosirophycidae</taxon>
        <taxon>Stephanodiscales</taxon>
        <taxon>Stephanodiscaceae</taxon>
        <taxon>Cyclotella</taxon>
    </lineage>
</organism>
<evidence type="ECO:0000313" key="2">
    <source>
        <dbReference type="EMBL" id="KAL3783982.1"/>
    </source>
</evidence>
<evidence type="ECO:0000256" key="1">
    <source>
        <dbReference type="SAM" id="MobiDB-lite"/>
    </source>
</evidence>
<feature type="compositionally biased region" description="Low complexity" evidence="1">
    <location>
        <begin position="178"/>
        <end position="191"/>
    </location>
</feature>